<dbReference type="PANTHER" id="PTHR32303">
    <property type="entry name" value="QUINOPROTEIN ALCOHOL DEHYDROGENASE (CYTOCHROME C)"/>
    <property type="match status" value="1"/>
</dbReference>
<evidence type="ECO:0000256" key="2">
    <source>
        <dbReference type="ARBA" id="ARBA00008156"/>
    </source>
</evidence>
<evidence type="ECO:0000256" key="4">
    <source>
        <dbReference type="SAM" id="MobiDB-lite"/>
    </source>
</evidence>
<feature type="domain" description="Pyrrolo-quinoline quinone repeat" evidence="7">
    <location>
        <begin position="324"/>
        <end position="538"/>
    </location>
</feature>
<dbReference type="STRING" id="331657.A0A4U0XF03"/>
<gene>
    <name evidence="8" type="ORF">B0A49_06732</name>
</gene>
<dbReference type="InterPro" id="IPR018391">
    <property type="entry name" value="PQQ_b-propeller_rpt"/>
</dbReference>
<dbReference type="GO" id="GO:0016491">
    <property type="term" value="F:oxidoreductase activity"/>
    <property type="evidence" value="ECO:0007669"/>
    <property type="project" value="UniProtKB-KW"/>
</dbReference>
<dbReference type="InterPro" id="IPR002372">
    <property type="entry name" value="PQQ_rpt_dom"/>
</dbReference>
<dbReference type="Pfam" id="PF00248">
    <property type="entry name" value="Aldo_ket_red"/>
    <property type="match status" value="1"/>
</dbReference>
<evidence type="ECO:0000256" key="5">
    <source>
        <dbReference type="SAM" id="SignalP"/>
    </source>
</evidence>
<dbReference type="InterPro" id="IPR011047">
    <property type="entry name" value="Quinoprotein_ADH-like_sf"/>
</dbReference>
<dbReference type="SUPFAM" id="SSF50998">
    <property type="entry name" value="Quinoprotein alcohol dehydrogenase-like"/>
    <property type="match status" value="1"/>
</dbReference>
<evidence type="ECO:0000259" key="7">
    <source>
        <dbReference type="Pfam" id="PF13360"/>
    </source>
</evidence>
<evidence type="ECO:0000313" key="8">
    <source>
        <dbReference type="EMBL" id="TKA74476.1"/>
    </source>
</evidence>
<comment type="caution">
    <text evidence="8">The sequence shown here is derived from an EMBL/GenBank/DDBJ whole genome shotgun (WGS) entry which is preliminary data.</text>
</comment>
<feature type="chain" id="PRO_5020662450" evidence="5">
    <location>
        <begin position="20"/>
        <end position="667"/>
    </location>
</feature>
<reference evidence="8 9" key="1">
    <citation type="submission" date="2017-03" db="EMBL/GenBank/DDBJ databases">
        <title>Genomes of endolithic fungi from Antarctica.</title>
        <authorList>
            <person name="Coleine C."/>
            <person name="Masonjones S."/>
            <person name="Stajich J.E."/>
        </authorList>
    </citation>
    <scope>NUCLEOTIDE SEQUENCE [LARGE SCALE GENOMIC DNA]</scope>
    <source>
        <strain evidence="8 9">CCFEE 5187</strain>
    </source>
</reference>
<feature type="compositionally biased region" description="Low complexity" evidence="4">
    <location>
        <begin position="44"/>
        <end position="66"/>
    </location>
</feature>
<dbReference type="Gene3D" id="3.20.20.100">
    <property type="entry name" value="NADP-dependent oxidoreductase domain"/>
    <property type="match status" value="1"/>
</dbReference>
<feature type="domain" description="NADP-dependent oxidoreductase" evidence="6">
    <location>
        <begin position="572"/>
        <end position="666"/>
    </location>
</feature>
<organism evidence="8 9">
    <name type="scientific">Cryomyces minteri</name>
    <dbReference type="NCBI Taxonomy" id="331657"/>
    <lineage>
        <taxon>Eukaryota</taxon>
        <taxon>Fungi</taxon>
        <taxon>Dikarya</taxon>
        <taxon>Ascomycota</taxon>
        <taxon>Pezizomycotina</taxon>
        <taxon>Dothideomycetes</taxon>
        <taxon>Dothideomycetes incertae sedis</taxon>
        <taxon>Cryomyces</taxon>
    </lineage>
</organism>
<evidence type="ECO:0000259" key="6">
    <source>
        <dbReference type="Pfam" id="PF00248"/>
    </source>
</evidence>
<comment type="cofactor">
    <cofactor evidence="1">
        <name>pyrroloquinoline quinone</name>
        <dbReference type="ChEBI" id="CHEBI:58442"/>
    </cofactor>
</comment>
<feature type="region of interest" description="Disordered" evidence="4">
    <location>
        <begin position="35"/>
        <end position="71"/>
    </location>
</feature>
<dbReference type="InterPro" id="IPR036812">
    <property type="entry name" value="NAD(P)_OxRdtase_dom_sf"/>
</dbReference>
<evidence type="ECO:0000256" key="3">
    <source>
        <dbReference type="ARBA" id="ARBA00023002"/>
    </source>
</evidence>
<dbReference type="OrthoDB" id="416253at2759"/>
<dbReference type="Gene3D" id="2.140.10.10">
    <property type="entry name" value="Quinoprotein alcohol dehydrogenase-like superfamily"/>
    <property type="match status" value="1"/>
</dbReference>
<keyword evidence="3" id="KW-0560">Oxidoreductase</keyword>
<comment type="similarity">
    <text evidence="2">Belongs to the bacterial PQQ dehydrogenase family.</text>
</comment>
<accession>A0A4U0XF03</accession>
<proteinExistence type="inferred from homology"/>
<evidence type="ECO:0000256" key="1">
    <source>
        <dbReference type="ARBA" id="ARBA00001931"/>
    </source>
</evidence>
<dbReference type="AlphaFoldDB" id="A0A4U0XF03"/>
<evidence type="ECO:0000313" key="9">
    <source>
        <dbReference type="Proteomes" id="UP000308768"/>
    </source>
</evidence>
<feature type="domain" description="Pyrrolo-quinoline quinone repeat" evidence="7">
    <location>
        <begin position="111"/>
        <end position="232"/>
    </location>
</feature>
<dbReference type="Pfam" id="PF13360">
    <property type="entry name" value="PQQ_2"/>
    <property type="match status" value="2"/>
</dbReference>
<sequence length="667" mass="70136">MQLKTTLSGFALLVVQASCYWGPYGNSSAGNRGYYGNPAPHSNPAPQGSAVSQASSALQASSTPQAGGSDWSGWGGNTYNNRWASQNTAVDSSVAGSLTQKCQIKYHLGISATPTVCGSMVYYPTWDGEMVALNYGTCQVQWTISVADIIIKATRGSIPVAIQPLIAAVSRTSPQVDGNVLYFATVQGALLIAVNRGTGALLDTVQINSHPLALITMSPTIYQGRVFIGGSSFEEVAATFVPGYKCCSFEGNFAAYDFDQTSSKFKMAWNVPTLPAGQGWSGGSVWGSQPSIDACQDETANISVIAKGLVPSTCIPPDVYQEAILAIDIDTGVVNWSRQLSPLDSWTLACGTIGGALARNSTLCPQTPGLDADFGMAPTFVPGSSTTPFGKDTVVIGQKNGNLHALSAQAGTPFWSISTGPDGSEGGISWGIAVDDHQIYFTNINSGFQTWTPFGTSQTITNGAYGAASLVDGSLVWEVPVPIDAYSTVPASVVNDVVFFGRTGQNKPGNYQVTQGGLVAVNKASGAIIKDYTLDTNFHGGIAIQNKYVMFGTGYRGAAGTWNGAGTIGDSLAAQAKYTTPQRAREFISLFRKFGHTDLDTARGYSPAAPGSSEALLGQTDVAQWATTDTKVTSWVSGSHAASEIEKSLKESLEALKMEKLHIMYLL</sequence>
<keyword evidence="9" id="KW-1185">Reference proteome</keyword>
<dbReference type="InterPro" id="IPR023210">
    <property type="entry name" value="NADP_OxRdtase_dom"/>
</dbReference>
<name>A0A4U0XF03_9PEZI</name>
<dbReference type="PANTHER" id="PTHR32303:SF10">
    <property type="entry name" value="OUTER MEMBRANE PROTEIN ASSEMBLY FACTOR BAMB"/>
    <property type="match status" value="1"/>
</dbReference>
<dbReference type="Gene3D" id="2.40.128.630">
    <property type="match status" value="1"/>
</dbReference>
<dbReference type="SUPFAM" id="SSF51430">
    <property type="entry name" value="NAD(P)-linked oxidoreductase"/>
    <property type="match status" value="1"/>
</dbReference>
<protein>
    <submittedName>
        <fullName evidence="8">Uncharacterized protein</fullName>
    </submittedName>
</protein>
<keyword evidence="5" id="KW-0732">Signal</keyword>
<dbReference type="SMART" id="SM00564">
    <property type="entry name" value="PQQ"/>
    <property type="match status" value="4"/>
</dbReference>
<dbReference type="Proteomes" id="UP000308768">
    <property type="component" value="Unassembled WGS sequence"/>
</dbReference>
<feature type="signal peptide" evidence="5">
    <location>
        <begin position="1"/>
        <end position="19"/>
    </location>
</feature>
<dbReference type="EMBL" id="NAJN01000356">
    <property type="protein sequence ID" value="TKA74476.1"/>
    <property type="molecule type" value="Genomic_DNA"/>
</dbReference>